<evidence type="ECO:0000313" key="1">
    <source>
        <dbReference type="EMBL" id="GFY11569.1"/>
    </source>
</evidence>
<proteinExistence type="predicted"/>
<organism evidence="1 2">
    <name type="scientific">Trichonephila clavipes</name>
    <name type="common">Golden silk orbweaver</name>
    <name type="synonym">Nephila clavipes</name>
    <dbReference type="NCBI Taxonomy" id="2585209"/>
    <lineage>
        <taxon>Eukaryota</taxon>
        <taxon>Metazoa</taxon>
        <taxon>Ecdysozoa</taxon>
        <taxon>Arthropoda</taxon>
        <taxon>Chelicerata</taxon>
        <taxon>Arachnida</taxon>
        <taxon>Araneae</taxon>
        <taxon>Araneomorphae</taxon>
        <taxon>Entelegynae</taxon>
        <taxon>Araneoidea</taxon>
        <taxon>Nephilidae</taxon>
        <taxon>Trichonephila</taxon>
    </lineage>
</organism>
<keyword evidence="2" id="KW-1185">Reference proteome</keyword>
<dbReference type="EMBL" id="BMAU01021306">
    <property type="protein sequence ID" value="GFY11569.1"/>
    <property type="molecule type" value="Genomic_DNA"/>
</dbReference>
<comment type="caution">
    <text evidence="1">The sequence shown here is derived from an EMBL/GenBank/DDBJ whole genome shotgun (WGS) entry which is preliminary data.</text>
</comment>
<dbReference type="AlphaFoldDB" id="A0A8X6VG85"/>
<gene>
    <name evidence="1" type="ORF">TNCV_4230381</name>
</gene>
<accession>A0A8X6VG85</accession>
<reference evidence="1" key="1">
    <citation type="submission" date="2020-08" db="EMBL/GenBank/DDBJ databases">
        <title>Multicomponent nature underlies the extraordinary mechanical properties of spider dragline silk.</title>
        <authorList>
            <person name="Kono N."/>
            <person name="Nakamura H."/>
            <person name="Mori M."/>
            <person name="Yoshida Y."/>
            <person name="Ohtoshi R."/>
            <person name="Malay A.D."/>
            <person name="Moran D.A.P."/>
            <person name="Tomita M."/>
            <person name="Numata K."/>
            <person name="Arakawa K."/>
        </authorList>
    </citation>
    <scope>NUCLEOTIDE SEQUENCE</scope>
</reference>
<name>A0A8X6VG85_TRICX</name>
<protein>
    <submittedName>
        <fullName evidence="1">Uncharacterized protein</fullName>
    </submittedName>
</protein>
<sequence length="105" mass="12217">MSVTNSNRVFHSVNKHSLTHDVKEERCEFFPTKPRHQEYTNKILPLSEFADFSLKKAIIYLAGLMTLCCLRYTQTLPSPIPQKPFLLFCCEIKETRVGQRLNQTV</sequence>
<evidence type="ECO:0000313" key="2">
    <source>
        <dbReference type="Proteomes" id="UP000887159"/>
    </source>
</evidence>
<dbReference type="Proteomes" id="UP000887159">
    <property type="component" value="Unassembled WGS sequence"/>
</dbReference>